<dbReference type="InParanoid" id="C5L6A2"/>
<evidence type="ECO:0000313" key="6">
    <source>
        <dbReference type="EMBL" id="EER07729.1"/>
    </source>
</evidence>
<dbReference type="OMA" id="IVQCTNA"/>
<dbReference type="PANTHER" id="PTHR16056">
    <property type="entry name" value="REGULATOR OF MICROTUBULE DYNAMICS PROTEIN"/>
    <property type="match status" value="1"/>
</dbReference>
<dbReference type="Pfam" id="PF12333">
    <property type="entry name" value="Ipi1_N"/>
    <property type="match status" value="1"/>
</dbReference>
<dbReference type="Proteomes" id="UP000007800">
    <property type="component" value="Unassembled WGS sequence"/>
</dbReference>
<reference evidence="6 7" key="1">
    <citation type="submission" date="2008-07" db="EMBL/GenBank/DDBJ databases">
        <authorList>
            <person name="El-Sayed N."/>
            <person name="Caler E."/>
            <person name="Inman J."/>
            <person name="Amedeo P."/>
            <person name="Hass B."/>
            <person name="Wortman J."/>
        </authorList>
    </citation>
    <scope>NUCLEOTIDE SEQUENCE [LARGE SCALE GENOMIC DNA]</scope>
    <source>
        <strain evidence="7">ATCC 50983 / TXsc</strain>
    </source>
</reference>
<comment type="subcellular location">
    <subcellularLocation>
        <location evidence="1">Nucleus</location>
    </subcellularLocation>
</comment>
<dbReference type="GO" id="GO:0005634">
    <property type="term" value="C:nucleus"/>
    <property type="evidence" value="ECO:0007669"/>
    <property type="project" value="UniProtKB-SubCell"/>
</dbReference>
<accession>C5L6A2</accession>
<feature type="compositionally biased region" description="Basic and acidic residues" evidence="4">
    <location>
        <begin position="471"/>
        <end position="480"/>
    </location>
</feature>
<gene>
    <name evidence="6" type="ORF">Pmar_PMAR029018</name>
</gene>
<protein>
    <recommendedName>
        <fullName evidence="5">Pre-rRNA-processing protein Ipi1 N-terminal domain-containing protein</fullName>
    </recommendedName>
</protein>
<dbReference type="RefSeq" id="XP_002775913.1">
    <property type="nucleotide sequence ID" value="XM_002775867.1"/>
</dbReference>
<keyword evidence="3" id="KW-0539">Nucleus</keyword>
<feature type="compositionally biased region" description="Acidic residues" evidence="4">
    <location>
        <begin position="501"/>
        <end position="521"/>
    </location>
</feature>
<evidence type="ECO:0000256" key="3">
    <source>
        <dbReference type="ARBA" id="ARBA00023242"/>
    </source>
</evidence>
<organism evidence="7">
    <name type="scientific">Perkinsus marinus (strain ATCC 50983 / TXsc)</name>
    <dbReference type="NCBI Taxonomy" id="423536"/>
    <lineage>
        <taxon>Eukaryota</taxon>
        <taxon>Sar</taxon>
        <taxon>Alveolata</taxon>
        <taxon>Perkinsozoa</taxon>
        <taxon>Perkinsea</taxon>
        <taxon>Perkinsida</taxon>
        <taxon>Perkinsidae</taxon>
        <taxon>Perkinsus</taxon>
    </lineage>
</organism>
<evidence type="ECO:0000256" key="1">
    <source>
        <dbReference type="ARBA" id="ARBA00004123"/>
    </source>
</evidence>
<feature type="region of interest" description="Disordered" evidence="4">
    <location>
        <begin position="459"/>
        <end position="535"/>
    </location>
</feature>
<dbReference type="InterPro" id="IPR011989">
    <property type="entry name" value="ARM-like"/>
</dbReference>
<comment type="similarity">
    <text evidence="2">Belongs to the IPI1/TEX10 family.</text>
</comment>
<dbReference type="SUPFAM" id="SSF48371">
    <property type="entry name" value="ARM repeat"/>
    <property type="match status" value="1"/>
</dbReference>
<feature type="region of interest" description="Disordered" evidence="4">
    <location>
        <begin position="1"/>
        <end position="27"/>
    </location>
</feature>
<evidence type="ECO:0000256" key="2">
    <source>
        <dbReference type="ARBA" id="ARBA00006427"/>
    </source>
</evidence>
<feature type="domain" description="Pre-rRNA-processing protein Ipi1 N-terminal" evidence="5">
    <location>
        <begin position="156"/>
        <end position="198"/>
    </location>
</feature>
<dbReference type="Gene3D" id="1.25.10.10">
    <property type="entry name" value="Leucine-rich Repeat Variant"/>
    <property type="match status" value="1"/>
</dbReference>
<name>C5L6A2_PERM5</name>
<dbReference type="InterPro" id="IPR016024">
    <property type="entry name" value="ARM-type_fold"/>
</dbReference>
<dbReference type="EMBL" id="GG679756">
    <property type="protein sequence ID" value="EER07729.1"/>
    <property type="molecule type" value="Genomic_DNA"/>
</dbReference>
<sequence>MVRNTAKKSGGFLSNKSSKSTVKKDFEKKKLKVGKGKVVPRNQTNVDQFRAKRVILARQSILEDKSGASAKLRAILSQVRHYNVFKRRDALVALKNFCFAEDYKEGESHDHRLTSVIEAAAKVFDTVAPCMCDADGDVRRLASEFLTSLFSALPYQDIRPFARLLCAQIRAGITHVDSEIRADASAFLAWILSQSDNASKDVLMPPVEASKLASAFLSSQKVTVHNLESVALLLMRAADGSASSSDAGSGCGRAPFTLAGYFGATSEGHHNTHSSVLSPDVAGKLSKQLLNLWLDTSNAGLARSPIELARRRLFIVQSTNAALTIGWLSLPQCGPLVEAILKEFPCRVPPTSSDRGLYEVMDELNYAKGQLLESKEELSPKEQKLVVTFLVSQAERIASSNAAKKSSDIREVPALRPWMSLATKALQPSRKVGHLRQLTRANALVRRGLWRLAGLDVEEEEDDDAGYTSTESKEDIPDRRARPRKRPAAKATGGAFAVLAEDSDDESMEETDDEVDNDEGETSAVDKKGTPRRNPGQLAKVVSVIDSKIHPVSPESPLFLHILPTIAAMCSSAVEEPPLPLHDYQLSSICTRVVSESMRAAVLRRLPRLAWHLSCHGPAGPELLYVLSVIGQLTAVSPQPKEEFAPIQALLLPIYCGVRGAEAPLGKMGCDSQMVAVALLNCYSKLPKTMVESLSKQAENGLADQPSELLKLMLKSRS</sequence>
<dbReference type="GeneID" id="9042678"/>
<dbReference type="OrthoDB" id="361362at2759"/>
<keyword evidence="7" id="KW-1185">Reference proteome</keyword>
<evidence type="ECO:0000259" key="5">
    <source>
        <dbReference type="Pfam" id="PF12333"/>
    </source>
</evidence>
<dbReference type="AlphaFoldDB" id="C5L6A2"/>
<evidence type="ECO:0000313" key="7">
    <source>
        <dbReference type="Proteomes" id="UP000007800"/>
    </source>
</evidence>
<evidence type="ECO:0000256" key="4">
    <source>
        <dbReference type="SAM" id="MobiDB-lite"/>
    </source>
</evidence>
<dbReference type="PANTHER" id="PTHR16056:SF2">
    <property type="entry name" value="TESTIS-EXPRESSED PROTEIN 10"/>
    <property type="match status" value="1"/>
</dbReference>
<dbReference type="InterPro" id="IPR024679">
    <property type="entry name" value="Ipi1_N"/>
</dbReference>
<proteinExistence type="inferred from homology"/>